<name>A0AAV2IHJ0_LYMST</name>
<dbReference type="Proteomes" id="UP001497497">
    <property type="component" value="Unassembled WGS sequence"/>
</dbReference>
<organism evidence="2 3">
    <name type="scientific">Lymnaea stagnalis</name>
    <name type="common">Great pond snail</name>
    <name type="synonym">Helix stagnalis</name>
    <dbReference type="NCBI Taxonomy" id="6523"/>
    <lineage>
        <taxon>Eukaryota</taxon>
        <taxon>Metazoa</taxon>
        <taxon>Spiralia</taxon>
        <taxon>Lophotrochozoa</taxon>
        <taxon>Mollusca</taxon>
        <taxon>Gastropoda</taxon>
        <taxon>Heterobranchia</taxon>
        <taxon>Euthyneura</taxon>
        <taxon>Panpulmonata</taxon>
        <taxon>Hygrophila</taxon>
        <taxon>Lymnaeoidea</taxon>
        <taxon>Lymnaeidae</taxon>
        <taxon>Lymnaea</taxon>
    </lineage>
</organism>
<reference evidence="2 3" key="1">
    <citation type="submission" date="2024-04" db="EMBL/GenBank/DDBJ databases">
        <authorList>
            <consortium name="Genoscope - CEA"/>
            <person name="William W."/>
        </authorList>
    </citation>
    <scope>NUCLEOTIDE SEQUENCE [LARGE SCALE GENOMIC DNA]</scope>
</reference>
<protein>
    <submittedName>
        <fullName evidence="2">Uncharacterized protein</fullName>
    </submittedName>
</protein>
<evidence type="ECO:0000256" key="1">
    <source>
        <dbReference type="SAM" id="MobiDB-lite"/>
    </source>
</evidence>
<sequence length="280" mass="31395">MCDVVSVVTIGRVDCCQFFILVCDSVEQVVRLFKQLVARLQHSMFGAQVSYQATEGCAVKPLPDLLQDLPRHRAKPVPSEPDLLTSPGVTRRRPVNGRRGHPSQHPIHFRHHRGSSYPGSINSHLHWCQLSRHFIKHFGSRLWSMCGQLDPLLAPLVTSAGLELRPHALSPAEHIEDRMGYVTRRCDAARERPGGVSADSENPATVAVDSTTVTSIVHELRKIGDDLDMRMSSEKEPQAQMAFWNFKRQFGYDLAMTLTFQHVVRLVGAAAELCYLLSRL</sequence>
<feature type="region of interest" description="Disordered" evidence="1">
    <location>
        <begin position="74"/>
        <end position="109"/>
    </location>
</feature>
<gene>
    <name evidence="2" type="ORF">GSLYS_00019530001</name>
</gene>
<proteinExistence type="predicted"/>
<accession>A0AAV2IHJ0</accession>
<comment type="caution">
    <text evidence="2">The sequence shown here is derived from an EMBL/GenBank/DDBJ whole genome shotgun (WGS) entry which is preliminary data.</text>
</comment>
<feature type="compositionally biased region" description="Basic residues" evidence="1">
    <location>
        <begin position="90"/>
        <end position="109"/>
    </location>
</feature>
<dbReference type="AlphaFoldDB" id="A0AAV2IHJ0"/>
<evidence type="ECO:0000313" key="2">
    <source>
        <dbReference type="EMBL" id="CAL1546153.1"/>
    </source>
</evidence>
<keyword evidence="3" id="KW-1185">Reference proteome</keyword>
<evidence type="ECO:0000313" key="3">
    <source>
        <dbReference type="Proteomes" id="UP001497497"/>
    </source>
</evidence>
<dbReference type="EMBL" id="CAXITT010000780">
    <property type="protein sequence ID" value="CAL1546153.1"/>
    <property type="molecule type" value="Genomic_DNA"/>
</dbReference>